<dbReference type="Proteomes" id="UP000516117">
    <property type="component" value="Chromosome"/>
</dbReference>
<proteinExistence type="predicted"/>
<sequence>MTWLRYTLEPRTVVSAGRSREVGFDRPAYDVLPGTVVRGALGAGWWQERAGDQQRFDELFGSLMTVHAAVPTLGDEAAQLIPMLWSREKYGNQEYEATAATSANGRVAGRGWSVPREWMTASTRTSLKNGVAVDGVLFTRRASGKGVVYSGYLRLEDPDQETVSWLRTGRNVSVGGQRSVLGRCRWECEETDDPFPAPTTAGTVMLVALQPIILLDELGAGSLDLSGAIQAAVEAAGTSVEVGEVRTRPVSVGGWHGRAGIPKPMDWALEAGSSALLKATDPAAWQALHGGLGIRRLEGYGAVALVAPEARPEVGPAVIRQPVTSTEPPPQAEAPPVPPRAQVLAQPAVDLAVLVDRVAAADRAQVVGNLLDLAHDLERMETNPMQRMLITGKLGEAAKAAWLDDVPPGVAEGLLSSLKRSSDRRQAIAQLKGLG</sequence>
<dbReference type="RefSeq" id="WP_187719914.1">
    <property type="nucleotide sequence ID" value="NZ_BAABBL010000018.1"/>
</dbReference>
<evidence type="ECO:0000313" key="1">
    <source>
        <dbReference type="EMBL" id="QNP54778.1"/>
    </source>
</evidence>
<gene>
    <name evidence="1" type="ORF">H9L22_10745</name>
</gene>
<organism evidence="1 2">
    <name type="scientific">Tessaracoccus defluvii</name>
    <dbReference type="NCBI Taxonomy" id="1285901"/>
    <lineage>
        <taxon>Bacteria</taxon>
        <taxon>Bacillati</taxon>
        <taxon>Actinomycetota</taxon>
        <taxon>Actinomycetes</taxon>
        <taxon>Propionibacteriales</taxon>
        <taxon>Propionibacteriaceae</taxon>
        <taxon>Tessaracoccus</taxon>
    </lineage>
</organism>
<accession>A0A7H0H2L2</accession>
<name>A0A7H0H2L2_9ACTN</name>
<protein>
    <recommendedName>
        <fullName evidence="3">CRISPR-associated protein Csx10</fullName>
    </recommendedName>
</protein>
<dbReference type="AlphaFoldDB" id="A0A7H0H2L2"/>
<evidence type="ECO:0008006" key="3">
    <source>
        <dbReference type="Google" id="ProtNLM"/>
    </source>
</evidence>
<dbReference type="EMBL" id="CP060789">
    <property type="protein sequence ID" value="QNP54778.1"/>
    <property type="molecule type" value="Genomic_DNA"/>
</dbReference>
<evidence type="ECO:0000313" key="2">
    <source>
        <dbReference type="Proteomes" id="UP000516117"/>
    </source>
</evidence>
<keyword evidence="2" id="KW-1185">Reference proteome</keyword>
<reference evidence="1 2" key="1">
    <citation type="submission" date="2020-08" db="EMBL/GenBank/DDBJ databases">
        <title>Genome sequence of Tessaracoccus defluvii JCM 17540T.</title>
        <authorList>
            <person name="Hyun D.-W."/>
            <person name="Bae J.-W."/>
        </authorList>
    </citation>
    <scope>NUCLEOTIDE SEQUENCE [LARGE SCALE GENOMIC DNA]</scope>
    <source>
        <strain evidence="1 2">JCM 17540</strain>
    </source>
</reference>
<dbReference type="KEGG" id="tdf:H9L22_10745"/>